<name>E3L4Q1_PUCGT</name>
<feature type="compositionally biased region" description="Gly residues" evidence="1">
    <location>
        <begin position="200"/>
        <end position="209"/>
    </location>
</feature>
<accession>E3L4Q1</accession>
<evidence type="ECO:0000313" key="3">
    <source>
        <dbReference type="Proteomes" id="UP000008783"/>
    </source>
</evidence>
<dbReference type="HOGENOM" id="CLU_359082_0_0_1"/>
<dbReference type="OrthoDB" id="2507436at2759"/>
<evidence type="ECO:0000313" key="2">
    <source>
        <dbReference type="EMBL" id="EFP91526.2"/>
    </source>
</evidence>
<organism evidence="2 3">
    <name type="scientific">Puccinia graminis f. sp. tritici (strain CRL 75-36-700-3 / race SCCL)</name>
    <name type="common">Black stem rust fungus</name>
    <dbReference type="NCBI Taxonomy" id="418459"/>
    <lineage>
        <taxon>Eukaryota</taxon>
        <taxon>Fungi</taxon>
        <taxon>Dikarya</taxon>
        <taxon>Basidiomycota</taxon>
        <taxon>Pucciniomycotina</taxon>
        <taxon>Pucciniomycetes</taxon>
        <taxon>Pucciniales</taxon>
        <taxon>Pucciniaceae</taxon>
        <taxon>Puccinia</taxon>
    </lineage>
</organism>
<dbReference type="RefSeq" id="XP_003335945.2">
    <property type="nucleotide sequence ID" value="XM_003335897.2"/>
</dbReference>
<feature type="region of interest" description="Disordered" evidence="1">
    <location>
        <begin position="412"/>
        <end position="477"/>
    </location>
</feature>
<dbReference type="KEGG" id="pgr:PGTG_17580"/>
<dbReference type="InParanoid" id="E3L4Q1"/>
<reference key="1">
    <citation type="submission" date="2007-01" db="EMBL/GenBank/DDBJ databases">
        <title>The Genome Sequence of Puccinia graminis f. sp. tritici Strain CRL 75-36-700-3.</title>
        <authorList>
            <consortium name="The Broad Institute Genome Sequencing Platform"/>
            <person name="Birren B."/>
            <person name="Lander E."/>
            <person name="Galagan J."/>
            <person name="Nusbaum C."/>
            <person name="Devon K."/>
            <person name="Cuomo C."/>
            <person name="Jaffe D."/>
            <person name="Butler J."/>
            <person name="Alvarez P."/>
            <person name="Gnerre S."/>
            <person name="Grabherr M."/>
            <person name="Mauceli E."/>
            <person name="Brockman W."/>
            <person name="Young S."/>
            <person name="LaButti K."/>
            <person name="Sykes S."/>
            <person name="DeCaprio D."/>
            <person name="Crawford M."/>
            <person name="Koehrsen M."/>
            <person name="Engels R."/>
            <person name="Montgomery P."/>
            <person name="Pearson M."/>
            <person name="Howarth C."/>
            <person name="Larson L."/>
            <person name="White J."/>
            <person name="Zeng Q."/>
            <person name="Kodira C."/>
            <person name="Yandava C."/>
            <person name="Alvarado L."/>
            <person name="O'Leary S."/>
            <person name="Szabo L."/>
            <person name="Dean R."/>
            <person name="Schein J."/>
        </authorList>
    </citation>
    <scope>NUCLEOTIDE SEQUENCE</scope>
    <source>
        <strain>CRL 75-36-700-3</strain>
    </source>
</reference>
<dbReference type="AlphaFoldDB" id="E3L4Q1"/>
<dbReference type="EMBL" id="DS178348">
    <property type="protein sequence ID" value="EFP91526.2"/>
    <property type="molecule type" value="Genomic_DNA"/>
</dbReference>
<gene>
    <name evidence="2" type="ORF">PGTG_17580</name>
</gene>
<sequence>MERGKMDWALERSVGPEEPWDPPYVNLSSNLLLRGSDFPRIMPLLKYFNCIATADGPSYVCLICTNARPTKDYRRHSRRYNHQVNIARHEEAELIRRHDDVNYDHIDVQPDIPDSPDGLQGRARPAPASAEGGVATEGPSLPGGFDLPSGPSGENSGGMRDTAVPVGGEEPALLEDLHNDDDGLYDLLDAQGGLSDHGDGTPGNSGNRGGATAAETMAQDDWFPFRNKMDLIGSLMMGHTHSMMSRKMYSKIRGILRLCDVQIPEWGTVRDSRARIREITRSMVKSACSVFDTPCFSLSAQSLISQDLGNPLVSPHLEFYPDNTEGQNVSRFSQSLKWLQYMAPEDRAQMCDVNDKHFYIFEPVQLLTKEVVVPIFFYMYHWRLHAKCTPISPLPTPYGIVEHYRPYDRAQRQQWYPRRAPSGRGRRRWSTPPPTRPPSQMLTRHIPTPHNVFDTEDDDTDAASPTSPTRDVTPPAPRAIRISAEDTIGHLPFNLVQQLGLASVDVELADRLIDTSPEFRWPLSVLLMLSAQQGPVRPMPPRHRPQLTQEPLTEPQTFAFDDSFNSPNAHHPSPISQPPNALDVCLPMLPPGYTSSDPSAIAHLQRLFKENITEEKVRLRRTIMVKISPYYSAHGPIPTLDDLMAYVWHKQRPDPDLQPAPLEPPPPGRQVDRVRIAHTRLHMLNYKYGWPVPSSSNWTMFDRDLQALAGRDSIYRQAHANAILLRDTLLFNGLNTLASIPEPDRRLPNEQEIDHQIMMIEVGATLLDTGEPELAPEHEE</sequence>
<dbReference type="VEuPathDB" id="FungiDB:PGTG_17580"/>
<dbReference type="GeneID" id="10531463"/>
<evidence type="ECO:0000256" key="1">
    <source>
        <dbReference type="SAM" id="MobiDB-lite"/>
    </source>
</evidence>
<dbReference type="Proteomes" id="UP000008783">
    <property type="component" value="Unassembled WGS sequence"/>
</dbReference>
<dbReference type="PANTHER" id="PTHR31912:SF34">
    <property type="entry name" value="NOTOCHORD-RELATED PROTEIN"/>
    <property type="match status" value="1"/>
</dbReference>
<feature type="region of interest" description="Disordered" evidence="1">
    <location>
        <begin position="107"/>
        <end position="166"/>
    </location>
</feature>
<protein>
    <submittedName>
        <fullName evidence="2">Uncharacterized protein</fullName>
    </submittedName>
</protein>
<dbReference type="PANTHER" id="PTHR31912">
    <property type="entry name" value="IP13529P"/>
    <property type="match status" value="1"/>
</dbReference>
<proteinExistence type="predicted"/>
<feature type="region of interest" description="Disordered" evidence="1">
    <location>
        <begin position="188"/>
        <end position="213"/>
    </location>
</feature>
<reference evidence="3" key="2">
    <citation type="journal article" date="2011" name="Proc. Natl. Acad. Sci. U.S.A.">
        <title>Obligate biotrophy features unraveled by the genomic analysis of rust fungi.</title>
        <authorList>
            <person name="Duplessis S."/>
            <person name="Cuomo C.A."/>
            <person name="Lin Y.-C."/>
            <person name="Aerts A."/>
            <person name="Tisserant E."/>
            <person name="Veneault-Fourrey C."/>
            <person name="Joly D.L."/>
            <person name="Hacquard S."/>
            <person name="Amselem J."/>
            <person name="Cantarel B.L."/>
            <person name="Chiu R."/>
            <person name="Coutinho P.M."/>
            <person name="Feau N."/>
            <person name="Field M."/>
            <person name="Frey P."/>
            <person name="Gelhaye E."/>
            <person name="Goldberg J."/>
            <person name="Grabherr M.G."/>
            <person name="Kodira C.D."/>
            <person name="Kohler A."/>
            <person name="Kuees U."/>
            <person name="Lindquist E.A."/>
            <person name="Lucas S.M."/>
            <person name="Mago R."/>
            <person name="Mauceli E."/>
            <person name="Morin E."/>
            <person name="Murat C."/>
            <person name="Pangilinan J.L."/>
            <person name="Park R."/>
            <person name="Pearson M."/>
            <person name="Quesneville H."/>
            <person name="Rouhier N."/>
            <person name="Sakthikumar S."/>
            <person name="Salamov A.A."/>
            <person name="Schmutz J."/>
            <person name="Selles B."/>
            <person name="Shapiro H."/>
            <person name="Tanguay P."/>
            <person name="Tuskan G.A."/>
            <person name="Henrissat B."/>
            <person name="Van de Peer Y."/>
            <person name="Rouze P."/>
            <person name="Ellis J.G."/>
            <person name="Dodds P.N."/>
            <person name="Schein J.E."/>
            <person name="Zhong S."/>
            <person name="Hamelin R.C."/>
            <person name="Grigoriev I.V."/>
            <person name="Szabo L.J."/>
            <person name="Martin F."/>
        </authorList>
    </citation>
    <scope>NUCLEOTIDE SEQUENCE [LARGE SCALE GENOMIC DNA]</scope>
    <source>
        <strain evidence="3">CRL 75-36-700-3 / race SCCL</strain>
    </source>
</reference>
<keyword evidence="3" id="KW-1185">Reference proteome</keyword>